<dbReference type="Proteomes" id="UP001430701">
    <property type="component" value="Unassembled WGS sequence"/>
</dbReference>
<comment type="caution">
    <text evidence="2">The sequence shown here is derived from an EMBL/GenBank/DDBJ whole genome shotgun (WGS) entry which is preliminary data.</text>
</comment>
<sequence>MSNNISVQVRHDIGGVDGIPHTFIVITLPDGTEREYGYGPAKPGNLRGPGTVFETGSNTGKKPHEYQ</sequence>
<dbReference type="EMBL" id="JAJPPU010000001">
    <property type="protein sequence ID" value="MCD8472342.1"/>
    <property type="molecule type" value="Genomic_DNA"/>
</dbReference>
<keyword evidence="3" id="KW-1185">Reference proteome</keyword>
<evidence type="ECO:0000313" key="3">
    <source>
        <dbReference type="Proteomes" id="UP001430701"/>
    </source>
</evidence>
<name>A0ABS8TR36_9GAMM</name>
<proteinExistence type="predicted"/>
<protein>
    <submittedName>
        <fullName evidence="2">Uncharacterized protein</fullName>
    </submittedName>
</protein>
<gene>
    <name evidence="2" type="ORF">LPH55_02355</name>
</gene>
<feature type="region of interest" description="Disordered" evidence="1">
    <location>
        <begin position="35"/>
        <end position="67"/>
    </location>
</feature>
<evidence type="ECO:0000313" key="2">
    <source>
        <dbReference type="EMBL" id="MCD8472342.1"/>
    </source>
</evidence>
<evidence type="ECO:0000256" key="1">
    <source>
        <dbReference type="SAM" id="MobiDB-lite"/>
    </source>
</evidence>
<dbReference type="GeneID" id="68901358"/>
<accession>A0ABS8TR36</accession>
<organism evidence="2 3">
    <name type="scientific">Xylella taiwanensis</name>
    <dbReference type="NCBI Taxonomy" id="1444770"/>
    <lineage>
        <taxon>Bacteria</taxon>
        <taxon>Pseudomonadati</taxon>
        <taxon>Pseudomonadota</taxon>
        <taxon>Gammaproteobacteria</taxon>
        <taxon>Lysobacterales</taxon>
        <taxon>Lysobacteraceae</taxon>
        <taxon>Xylella</taxon>
    </lineage>
</organism>
<reference evidence="2" key="1">
    <citation type="submission" date="2021-11" db="EMBL/GenBank/DDBJ databases">
        <title>Genome sequence of Xylella taiwanensis PLS432.</title>
        <authorList>
            <person name="Weng L.-W."/>
            <person name="Su C.-C."/>
            <person name="Tsai C.-W."/>
            <person name="Kuo C.-H."/>
        </authorList>
    </citation>
    <scope>NUCLEOTIDE SEQUENCE</scope>
    <source>
        <strain evidence="2">PLS432</strain>
    </source>
</reference>
<dbReference type="RefSeq" id="WP_081755452.1">
    <property type="nucleotide sequence ID" value="NZ_CP053627.1"/>
</dbReference>